<reference evidence="1" key="1">
    <citation type="submission" date="2020-10" db="EMBL/GenBank/DDBJ databases">
        <title>Connecting structure to function with the recovery of over 1000 high-quality activated sludge metagenome-assembled genomes encoding full-length rRNA genes using long-read sequencing.</title>
        <authorList>
            <person name="Singleton C.M."/>
            <person name="Petriglieri F."/>
            <person name="Kristensen J.M."/>
            <person name="Kirkegaard R.H."/>
            <person name="Michaelsen T.Y."/>
            <person name="Andersen M.H."/>
            <person name="Karst S.M."/>
            <person name="Dueholm M.S."/>
            <person name="Nielsen P.H."/>
            <person name="Albertsen M."/>
        </authorList>
    </citation>
    <scope>NUCLEOTIDE SEQUENCE</scope>
    <source>
        <strain evidence="1">EsbW_18-Q3-R4-48_MAXAC.044</strain>
    </source>
</reference>
<name>A0A9D7FHB1_9RHOO</name>
<proteinExistence type="predicted"/>
<protein>
    <submittedName>
        <fullName evidence="1">Uncharacterized protein</fullName>
    </submittedName>
</protein>
<evidence type="ECO:0000313" key="1">
    <source>
        <dbReference type="EMBL" id="MBK7424244.1"/>
    </source>
</evidence>
<comment type="caution">
    <text evidence="1">The sequence shown here is derived from an EMBL/GenBank/DDBJ whole genome shotgun (WGS) entry which is preliminary data.</text>
</comment>
<gene>
    <name evidence="1" type="ORF">IPJ48_14835</name>
</gene>
<dbReference type="EMBL" id="JADJNC010000025">
    <property type="protein sequence ID" value="MBK7424244.1"/>
    <property type="molecule type" value="Genomic_DNA"/>
</dbReference>
<evidence type="ECO:0000313" key="2">
    <source>
        <dbReference type="Proteomes" id="UP000886602"/>
    </source>
</evidence>
<sequence length="57" mass="6573">MFIEAPRQEIDQIIDRHAVVKQLVDNEWLFLFHIEPAGTTVSRYRPGGTWHAVKAGQ</sequence>
<dbReference type="Proteomes" id="UP000886602">
    <property type="component" value="Unassembled WGS sequence"/>
</dbReference>
<dbReference type="AlphaFoldDB" id="A0A9D7FHB1"/>
<organism evidence="1 2">
    <name type="scientific">Candidatus Propionivibrio dominans</name>
    <dbReference type="NCBI Taxonomy" id="2954373"/>
    <lineage>
        <taxon>Bacteria</taxon>
        <taxon>Pseudomonadati</taxon>
        <taxon>Pseudomonadota</taxon>
        <taxon>Betaproteobacteria</taxon>
        <taxon>Rhodocyclales</taxon>
        <taxon>Rhodocyclaceae</taxon>
        <taxon>Propionivibrio</taxon>
    </lineage>
</organism>
<accession>A0A9D7FHB1</accession>